<reference evidence="1" key="2">
    <citation type="journal article" date="2023" name="Int. J. Mol. Sci.">
        <title>De Novo Assembly and Annotation of 11 Diverse Shrub Willow (Salix) Genomes Reveals Novel Gene Organization in Sex-Linked Regions.</title>
        <authorList>
            <person name="Hyden B."/>
            <person name="Feng K."/>
            <person name="Yates T.B."/>
            <person name="Jawdy S."/>
            <person name="Cereghino C."/>
            <person name="Smart L.B."/>
            <person name="Muchero W."/>
        </authorList>
    </citation>
    <scope>NUCLEOTIDE SEQUENCE</scope>
    <source>
        <tissue evidence="1">Shoot tip</tissue>
    </source>
</reference>
<proteinExistence type="predicted"/>
<name>A0A9Q0T3B6_SALPP</name>
<keyword evidence="2" id="KW-1185">Reference proteome</keyword>
<accession>A0A9Q0T3B6</accession>
<protein>
    <submittedName>
        <fullName evidence="1">Uncharacterized protein</fullName>
    </submittedName>
</protein>
<evidence type="ECO:0000313" key="1">
    <source>
        <dbReference type="EMBL" id="KAJ6699422.1"/>
    </source>
</evidence>
<dbReference type="EMBL" id="JAPFFK010000017">
    <property type="protein sequence ID" value="KAJ6699422.1"/>
    <property type="molecule type" value="Genomic_DNA"/>
</dbReference>
<dbReference type="AlphaFoldDB" id="A0A9Q0T3B6"/>
<organism evidence="1 2">
    <name type="scientific">Salix purpurea</name>
    <name type="common">Purple osier willow</name>
    <dbReference type="NCBI Taxonomy" id="77065"/>
    <lineage>
        <taxon>Eukaryota</taxon>
        <taxon>Viridiplantae</taxon>
        <taxon>Streptophyta</taxon>
        <taxon>Embryophyta</taxon>
        <taxon>Tracheophyta</taxon>
        <taxon>Spermatophyta</taxon>
        <taxon>Magnoliopsida</taxon>
        <taxon>eudicotyledons</taxon>
        <taxon>Gunneridae</taxon>
        <taxon>Pentapetalae</taxon>
        <taxon>rosids</taxon>
        <taxon>fabids</taxon>
        <taxon>Malpighiales</taxon>
        <taxon>Salicaceae</taxon>
        <taxon>Saliceae</taxon>
        <taxon>Salix</taxon>
    </lineage>
</organism>
<reference evidence="1" key="1">
    <citation type="submission" date="2022-11" db="EMBL/GenBank/DDBJ databases">
        <authorList>
            <person name="Hyden B.L."/>
            <person name="Feng K."/>
            <person name="Yates T."/>
            <person name="Jawdy S."/>
            <person name="Smart L.B."/>
            <person name="Muchero W."/>
        </authorList>
    </citation>
    <scope>NUCLEOTIDE SEQUENCE</scope>
    <source>
        <tissue evidence="1">Shoot tip</tissue>
    </source>
</reference>
<comment type="caution">
    <text evidence="1">The sequence shown here is derived from an EMBL/GenBank/DDBJ whole genome shotgun (WGS) entry which is preliminary data.</text>
</comment>
<evidence type="ECO:0000313" key="2">
    <source>
        <dbReference type="Proteomes" id="UP001151532"/>
    </source>
</evidence>
<dbReference type="Proteomes" id="UP001151532">
    <property type="component" value="Chromosome 6"/>
</dbReference>
<sequence>MIVLIFEDFKFSMPEEICYCYEQFGWQDLLLSGTEVGMKNNGAIGDDVPFPRSLVSKSVILESELAKEVNIKLSEPGIQNSYLQVEDPYLFPGLSVLKIVDLVMLHQRRKMIFTLQLSPILEPQRVNISQQLSSRLLDHLQTMSKNAGKYRFCYESSLDSIGAEAFYHMLVQSGASSQAASKV</sequence>
<gene>
    <name evidence="1" type="ORF">OIU79_012639</name>
</gene>
<dbReference type="OrthoDB" id="852151at2759"/>